<evidence type="ECO:0000259" key="1">
    <source>
        <dbReference type="Pfam" id="PF18909"/>
    </source>
</evidence>
<dbReference type="RefSeq" id="WP_136869933.1">
    <property type="nucleotide sequence ID" value="NZ_SWAV01000005.1"/>
</dbReference>
<dbReference type="EMBL" id="SWAV01000005">
    <property type="protein sequence ID" value="TKA90381.1"/>
    <property type="molecule type" value="Genomic_DNA"/>
</dbReference>
<name>A0A4U0YLK8_9GAMM</name>
<dbReference type="InterPro" id="IPR044038">
    <property type="entry name" value="dATP/dGTP_diPOhydrolase_N"/>
</dbReference>
<comment type="caution">
    <text evidence="2">The sequence shown here is derived from an EMBL/GenBank/DDBJ whole genome shotgun (WGS) entry which is preliminary data.</text>
</comment>
<dbReference type="Pfam" id="PF18909">
    <property type="entry name" value="dGTP_diPhyd_N"/>
    <property type="match status" value="1"/>
</dbReference>
<gene>
    <name evidence="2" type="ORF">FA869_14790</name>
</gene>
<dbReference type="Proteomes" id="UP000305198">
    <property type="component" value="Unassembled WGS sequence"/>
</dbReference>
<evidence type="ECO:0000313" key="2">
    <source>
        <dbReference type="EMBL" id="TKA90381.1"/>
    </source>
</evidence>
<proteinExistence type="predicted"/>
<dbReference type="AlphaFoldDB" id="A0A4U0YLK8"/>
<organism evidence="2 3">
    <name type="scientific">Halopseudomonas bauzanensis</name>
    <dbReference type="NCBI Taxonomy" id="653930"/>
    <lineage>
        <taxon>Bacteria</taxon>
        <taxon>Pseudomonadati</taxon>
        <taxon>Pseudomonadota</taxon>
        <taxon>Gammaproteobacteria</taxon>
        <taxon>Pseudomonadales</taxon>
        <taxon>Pseudomonadaceae</taxon>
        <taxon>Halopseudomonas</taxon>
    </lineage>
</organism>
<sequence length="149" mass="16227">MATATDLKPTNPKDAVGSSKVPLHLWPTTATVVGSMALLDGALKYGRTNFRSSGVRASIYFDACNRHLNAWFEGEDNDPDSGLPHLGHALACLAVVVDAQAAGRLTDDRQYPGGYRALLEQMTQHVERLKDVHFDRQPVHFTIANGDQA</sequence>
<evidence type="ECO:0000313" key="3">
    <source>
        <dbReference type="Proteomes" id="UP000305198"/>
    </source>
</evidence>
<protein>
    <recommendedName>
        <fullName evidence="1">dATP/dGTP diphosphohydrolase N-terminal domain-containing protein</fullName>
    </recommendedName>
</protein>
<feature type="domain" description="dATP/dGTP diphosphohydrolase N-terminal" evidence="1">
    <location>
        <begin position="11"/>
        <end position="109"/>
    </location>
</feature>
<reference evidence="2 3" key="1">
    <citation type="submission" date="2019-04" db="EMBL/GenBank/DDBJ databases">
        <title>Crypto-aerobic microbial life in anoxic (sulfidic) marine sediments.</title>
        <authorList>
            <person name="Bhattacharya S."/>
            <person name="Roy C."/>
            <person name="Mondal N."/>
            <person name="Sarkar J."/>
            <person name="Mandal S."/>
            <person name="Rameez M.J."/>
            <person name="Ghosh W."/>
        </authorList>
    </citation>
    <scope>NUCLEOTIDE SEQUENCE [LARGE SCALE GENOMIC DNA]</scope>
    <source>
        <strain evidence="2 3">SBBB</strain>
    </source>
</reference>
<accession>A0A4U0YLK8</accession>